<dbReference type="Proteomes" id="UP000290407">
    <property type="component" value="Unassembled WGS sequence"/>
</dbReference>
<keyword evidence="2" id="KW-1185">Reference proteome</keyword>
<dbReference type="RefSeq" id="WP_077922024.1">
    <property type="nucleotide sequence ID" value="NZ_SBLB01000011.1"/>
</dbReference>
<evidence type="ECO:0000313" key="1">
    <source>
        <dbReference type="EMBL" id="RYC66883.1"/>
    </source>
</evidence>
<dbReference type="AlphaFoldDB" id="A0A4Q2UCM6"/>
<organism evidence="1 2">
    <name type="scientific">Spirosoma sordidisoli</name>
    <dbReference type="NCBI Taxonomy" id="2502893"/>
    <lineage>
        <taxon>Bacteria</taxon>
        <taxon>Pseudomonadati</taxon>
        <taxon>Bacteroidota</taxon>
        <taxon>Cytophagia</taxon>
        <taxon>Cytophagales</taxon>
        <taxon>Cytophagaceae</taxon>
        <taxon>Spirosoma</taxon>
    </lineage>
</organism>
<dbReference type="EMBL" id="SBLB01000011">
    <property type="protein sequence ID" value="RYC66883.1"/>
    <property type="molecule type" value="Genomic_DNA"/>
</dbReference>
<comment type="caution">
    <text evidence="1">The sequence shown here is derived from an EMBL/GenBank/DDBJ whole genome shotgun (WGS) entry which is preliminary data.</text>
</comment>
<name>A0A4Q2UCM6_9BACT</name>
<gene>
    <name evidence="1" type="ORF">EQG79_27665</name>
</gene>
<sequence length="131" mass="14593">MNNTIESLQTCRSQHQNWAASLVESEQEIDQLLILLSDLPNDNYRSLRDYSADYAQALGRLKHRIHHLRADVVCSGDRCTSATATTAACTDPRYGLPVSSPTLLTSLSAEYTQLKNRCHAFLAELMGLNLI</sequence>
<evidence type="ECO:0000313" key="2">
    <source>
        <dbReference type="Proteomes" id="UP000290407"/>
    </source>
</evidence>
<reference evidence="1 2" key="1">
    <citation type="submission" date="2019-01" db="EMBL/GenBank/DDBJ databases">
        <title>Spirosoma flava sp. nov., a propanil-degrading bacterium isolated from herbicide-contaminated soil.</title>
        <authorList>
            <person name="Zhang L."/>
            <person name="Jiang J.-D."/>
        </authorList>
    </citation>
    <scope>NUCLEOTIDE SEQUENCE [LARGE SCALE GENOMIC DNA]</scope>
    <source>
        <strain evidence="1 2">TY50</strain>
    </source>
</reference>
<proteinExistence type="predicted"/>
<accession>A0A4Q2UCM6</accession>
<protein>
    <submittedName>
        <fullName evidence="1">Uncharacterized protein</fullName>
    </submittedName>
</protein>